<proteinExistence type="predicted"/>
<dbReference type="InterPro" id="IPR009061">
    <property type="entry name" value="DNA-bd_dom_put_sf"/>
</dbReference>
<feature type="domain" description="Helix-turn-helix" evidence="1">
    <location>
        <begin position="13"/>
        <end position="57"/>
    </location>
</feature>
<dbReference type="EMBL" id="LZKI01000005">
    <property type="protein sequence ID" value="OBI46982.1"/>
    <property type="molecule type" value="Genomic_DNA"/>
</dbReference>
<accession>A0A1A2ZBY7</accession>
<protein>
    <recommendedName>
        <fullName evidence="1">Helix-turn-helix domain-containing protein</fullName>
    </recommendedName>
</protein>
<evidence type="ECO:0000313" key="3">
    <source>
        <dbReference type="Proteomes" id="UP000091846"/>
    </source>
</evidence>
<evidence type="ECO:0000259" key="1">
    <source>
        <dbReference type="Pfam" id="PF12728"/>
    </source>
</evidence>
<dbReference type="RefSeq" id="WP_065026779.1">
    <property type="nucleotide sequence ID" value="NZ_LZKI01000005.1"/>
</dbReference>
<dbReference type="Pfam" id="PF12728">
    <property type="entry name" value="HTH_17"/>
    <property type="match status" value="1"/>
</dbReference>
<dbReference type="InterPro" id="IPR041657">
    <property type="entry name" value="HTH_17"/>
</dbReference>
<sequence>MKTLVCNEYVNGTQAAEILGKTRRTIGNMIRDGRLPAHRIGNSRELYIRRADIEAALTPIPADADVDAMR</sequence>
<dbReference type="NCBIfam" id="TIGR01764">
    <property type="entry name" value="excise"/>
    <property type="match status" value="1"/>
</dbReference>
<dbReference type="GO" id="GO:0003677">
    <property type="term" value="F:DNA binding"/>
    <property type="evidence" value="ECO:0007669"/>
    <property type="project" value="InterPro"/>
</dbReference>
<gene>
    <name evidence="2" type="ORF">A5708_12095</name>
</gene>
<dbReference type="Proteomes" id="UP000091846">
    <property type="component" value="Unassembled WGS sequence"/>
</dbReference>
<name>A0A1A2ZBY7_9MYCO</name>
<evidence type="ECO:0000313" key="2">
    <source>
        <dbReference type="EMBL" id="OBI46982.1"/>
    </source>
</evidence>
<dbReference type="InterPro" id="IPR010093">
    <property type="entry name" value="SinI_DNA-bd"/>
</dbReference>
<organism evidence="2 3">
    <name type="scientific">Mycobacterium colombiense</name>
    <dbReference type="NCBI Taxonomy" id="339268"/>
    <lineage>
        <taxon>Bacteria</taxon>
        <taxon>Bacillati</taxon>
        <taxon>Actinomycetota</taxon>
        <taxon>Actinomycetes</taxon>
        <taxon>Mycobacteriales</taxon>
        <taxon>Mycobacteriaceae</taxon>
        <taxon>Mycobacterium</taxon>
        <taxon>Mycobacterium avium complex (MAC)</taxon>
    </lineage>
</organism>
<dbReference type="SUPFAM" id="SSF46955">
    <property type="entry name" value="Putative DNA-binding domain"/>
    <property type="match status" value="1"/>
</dbReference>
<reference evidence="2 3" key="1">
    <citation type="submission" date="2016-06" db="EMBL/GenBank/DDBJ databases">
        <authorList>
            <person name="Kjaerup R.B."/>
            <person name="Dalgaard T.S."/>
            <person name="Juul-Madsen H.R."/>
        </authorList>
    </citation>
    <scope>NUCLEOTIDE SEQUENCE [LARGE SCALE GENOMIC DNA]</scope>
    <source>
        <strain evidence="2 3">E1334</strain>
    </source>
</reference>
<dbReference type="OrthoDB" id="3401953at2"/>
<dbReference type="AlphaFoldDB" id="A0A1A2ZBY7"/>
<comment type="caution">
    <text evidence="2">The sequence shown here is derived from an EMBL/GenBank/DDBJ whole genome shotgun (WGS) entry which is preliminary data.</text>
</comment>